<dbReference type="InterPro" id="IPR058865">
    <property type="entry name" value="GDPGP1_C"/>
</dbReference>
<proteinExistence type="inferred from homology"/>
<dbReference type="AlphaFoldDB" id="M8C0Z1"/>
<dbReference type="PANTHER" id="PTHR20884">
    <property type="entry name" value="GDP-D-GLUCOSE PHOSPHORYLASE 1"/>
    <property type="match status" value="1"/>
</dbReference>
<dbReference type="GO" id="GO:0006006">
    <property type="term" value="P:glucose metabolic process"/>
    <property type="evidence" value="ECO:0007669"/>
    <property type="project" value="TreeGrafter"/>
</dbReference>
<dbReference type="GO" id="GO:0016787">
    <property type="term" value="F:hydrolase activity"/>
    <property type="evidence" value="ECO:0007669"/>
    <property type="project" value="UniProtKB-KW"/>
</dbReference>
<evidence type="ECO:0000256" key="8">
    <source>
        <dbReference type="ARBA" id="ARBA00022801"/>
    </source>
</evidence>
<dbReference type="GO" id="GO:0080048">
    <property type="term" value="F:GDP-D-glucose phosphorylase activity"/>
    <property type="evidence" value="ECO:0007669"/>
    <property type="project" value="InterPro"/>
</dbReference>
<keyword evidence="4" id="KW-0344">Guanine-nucleotide releasing factor</keyword>
<evidence type="ECO:0000256" key="6">
    <source>
        <dbReference type="ARBA" id="ARBA00022695"/>
    </source>
</evidence>
<dbReference type="Pfam" id="PF26216">
    <property type="entry name" value="GDPGP1_C"/>
    <property type="match status" value="1"/>
</dbReference>
<feature type="domain" description="GDPGP1-like C-terminal" evidence="9">
    <location>
        <begin position="123"/>
        <end position="271"/>
    </location>
</feature>
<dbReference type="PANTHER" id="PTHR20884:SF21">
    <property type="entry name" value="GDP-L-GALACTOSE PHOSPHORYLASE 1"/>
    <property type="match status" value="1"/>
</dbReference>
<dbReference type="InterPro" id="IPR058866">
    <property type="entry name" value="GDPGP1_N"/>
</dbReference>
<evidence type="ECO:0000256" key="4">
    <source>
        <dbReference type="ARBA" id="ARBA00022658"/>
    </source>
</evidence>
<organism evidence="11">
    <name type="scientific">Aegilops tauschii</name>
    <name type="common">Tausch's goatgrass</name>
    <name type="synonym">Aegilops squarrosa</name>
    <dbReference type="NCBI Taxonomy" id="37682"/>
    <lineage>
        <taxon>Eukaryota</taxon>
        <taxon>Viridiplantae</taxon>
        <taxon>Streptophyta</taxon>
        <taxon>Embryophyta</taxon>
        <taxon>Tracheophyta</taxon>
        <taxon>Spermatophyta</taxon>
        <taxon>Magnoliopsida</taxon>
        <taxon>Liliopsida</taxon>
        <taxon>Poales</taxon>
        <taxon>Poaceae</taxon>
        <taxon>BOP clade</taxon>
        <taxon>Pooideae</taxon>
        <taxon>Triticodae</taxon>
        <taxon>Triticeae</taxon>
        <taxon>Triticinae</taxon>
        <taxon>Aegilops</taxon>
    </lineage>
</organism>
<keyword evidence="6" id="KW-0548">Nucleotidyltransferase</keyword>
<keyword evidence="8" id="KW-0378">Hydrolase</keyword>
<dbReference type="GO" id="GO:0000166">
    <property type="term" value="F:nucleotide binding"/>
    <property type="evidence" value="ECO:0007669"/>
    <property type="project" value="UniProtKB-KW"/>
</dbReference>
<protein>
    <submittedName>
        <fullName evidence="11">Uncharacterized protein</fullName>
    </submittedName>
</protein>
<dbReference type="GO" id="GO:0005085">
    <property type="term" value="F:guanyl-nucleotide exchange factor activity"/>
    <property type="evidence" value="ECO:0007669"/>
    <property type="project" value="UniProtKB-KW"/>
</dbReference>
<comment type="similarity">
    <text evidence="2">Belongs to the GDPGP1 family.</text>
</comment>
<comment type="subcellular location">
    <subcellularLocation>
        <location evidence="1">Cytoplasm</location>
    </subcellularLocation>
</comment>
<evidence type="ECO:0000256" key="2">
    <source>
        <dbReference type="ARBA" id="ARBA00006451"/>
    </source>
</evidence>
<evidence type="ECO:0000256" key="1">
    <source>
        <dbReference type="ARBA" id="ARBA00004496"/>
    </source>
</evidence>
<evidence type="ECO:0000259" key="9">
    <source>
        <dbReference type="Pfam" id="PF26216"/>
    </source>
</evidence>
<evidence type="ECO:0000259" key="10">
    <source>
        <dbReference type="Pfam" id="PF26217"/>
    </source>
</evidence>
<feature type="domain" description="GDPGP1-like N-terminal" evidence="10">
    <location>
        <begin position="38"/>
        <end position="91"/>
    </location>
</feature>
<keyword evidence="5" id="KW-0808">Transferase</keyword>
<dbReference type="EnsemblPlants" id="EMT20737">
    <property type="protein sequence ID" value="EMT20737"/>
    <property type="gene ID" value="F775_19319"/>
</dbReference>
<dbReference type="GO" id="GO:0005737">
    <property type="term" value="C:cytoplasm"/>
    <property type="evidence" value="ECO:0007669"/>
    <property type="project" value="UniProtKB-SubCell"/>
</dbReference>
<keyword evidence="3" id="KW-0963">Cytoplasm</keyword>
<dbReference type="Pfam" id="PF26217">
    <property type="entry name" value="GDPGP1_N"/>
    <property type="match status" value="1"/>
</dbReference>
<name>M8C0Z1_AEGTA</name>
<evidence type="ECO:0000256" key="5">
    <source>
        <dbReference type="ARBA" id="ARBA00022679"/>
    </source>
</evidence>
<keyword evidence="7" id="KW-0547">Nucleotide-binding</keyword>
<reference evidence="11" key="1">
    <citation type="submission" date="2015-06" db="UniProtKB">
        <authorList>
            <consortium name="EnsemblPlants"/>
        </authorList>
    </citation>
    <scope>IDENTIFICATION</scope>
</reference>
<dbReference type="InterPro" id="IPR026506">
    <property type="entry name" value="GDPGP"/>
</dbReference>
<evidence type="ECO:0000256" key="3">
    <source>
        <dbReference type="ARBA" id="ARBA00022490"/>
    </source>
</evidence>
<accession>M8C0Z1</accession>
<sequence>MCSNGFDSTNCFRMEEVEPNLSPFLHKLFKELNFLLSRSKVLPGEHNFVAILIEGRDQKKRPTEFGMNQVLQPFHSEKFNFTKVKPEECVSISDITSTSARLKTDLSFLYSVSQAYYLKVQYPVEKAPTEKLTVIGNGVSISQLVQYPVSGFVFEGGSSLEDLSHVVSNACIFLQESNRPYNVLISESGKRVFLLLQCYAEKQTSGKASQEFLDMRINPAVWELGGHLVLKRRKDYDEASEATLCRFLVEASLSEAEFQELKCCVLEFLASASPEK</sequence>
<evidence type="ECO:0000313" key="11">
    <source>
        <dbReference type="EnsemblPlants" id="EMT20737"/>
    </source>
</evidence>
<evidence type="ECO:0000256" key="7">
    <source>
        <dbReference type="ARBA" id="ARBA00022741"/>
    </source>
</evidence>